<dbReference type="SMART" id="SM00382">
    <property type="entry name" value="AAA"/>
    <property type="match status" value="1"/>
</dbReference>
<dbReference type="GO" id="GO:0016887">
    <property type="term" value="F:ATP hydrolysis activity"/>
    <property type="evidence" value="ECO:0007669"/>
    <property type="project" value="InterPro"/>
</dbReference>
<evidence type="ECO:0000256" key="7">
    <source>
        <dbReference type="ARBA" id="ARBA00023136"/>
    </source>
</evidence>
<dbReference type="Proteomes" id="UP000281708">
    <property type="component" value="Unassembled WGS sequence"/>
</dbReference>
<dbReference type="GO" id="GO:0005886">
    <property type="term" value="C:plasma membrane"/>
    <property type="evidence" value="ECO:0007669"/>
    <property type="project" value="UniProtKB-SubCell"/>
</dbReference>
<evidence type="ECO:0000256" key="4">
    <source>
        <dbReference type="ARBA" id="ARBA00022496"/>
    </source>
</evidence>
<dbReference type="Gene3D" id="3.40.50.300">
    <property type="entry name" value="P-loop containing nucleotide triphosphate hydrolases"/>
    <property type="match status" value="2"/>
</dbReference>
<dbReference type="EMBL" id="RDBE01000001">
    <property type="protein sequence ID" value="RLV51289.1"/>
    <property type="molecule type" value="Genomic_DNA"/>
</dbReference>
<evidence type="ECO:0000256" key="6">
    <source>
        <dbReference type="ARBA" id="ARBA00023065"/>
    </source>
</evidence>
<evidence type="ECO:0000313" key="9">
    <source>
        <dbReference type="EMBL" id="RLV51289.1"/>
    </source>
</evidence>
<dbReference type="GO" id="GO:0006302">
    <property type="term" value="P:double-strand break repair"/>
    <property type="evidence" value="ECO:0007669"/>
    <property type="project" value="InterPro"/>
</dbReference>
<keyword evidence="4" id="KW-0410">Iron transport</keyword>
<comment type="subcellular location">
    <subcellularLocation>
        <location evidence="1">Cell membrane</location>
        <topology evidence="1">Peripheral membrane protein</topology>
    </subcellularLocation>
</comment>
<keyword evidence="3" id="KW-1003">Cell membrane</keyword>
<proteinExistence type="predicted"/>
<evidence type="ECO:0000313" key="10">
    <source>
        <dbReference type="Proteomes" id="UP000281708"/>
    </source>
</evidence>
<sequence>MAAVDQVLRDGFDVAPGITLLYGENGAGKSTLVEAFAIAFGMSREGGSRGADYSTRDSESALHHWLDLERSAGASRWGFFLRAESMHGFYTYLEANPGKYDPSFHEMSHGESFLALLRTRFDSPGFYCLDEPEAALSFSGQMALIGTMHDLARNGAQLVCATHSPLLAAVPGARLLEVGPWGIRETGYDDLELVQHWRAFLQTPDRYLRHVLE</sequence>
<keyword evidence="6" id="KW-0406">Ion transport</keyword>
<dbReference type="GO" id="GO:0005524">
    <property type="term" value="F:ATP binding"/>
    <property type="evidence" value="ECO:0007669"/>
    <property type="project" value="InterPro"/>
</dbReference>
<evidence type="ECO:0000256" key="1">
    <source>
        <dbReference type="ARBA" id="ARBA00004202"/>
    </source>
</evidence>
<dbReference type="Pfam" id="PF13304">
    <property type="entry name" value="AAA_21"/>
    <property type="match status" value="1"/>
</dbReference>
<gene>
    <name evidence="9" type="ORF">D9V37_03560</name>
</gene>
<dbReference type="GO" id="GO:0006826">
    <property type="term" value="P:iron ion transport"/>
    <property type="evidence" value="ECO:0007669"/>
    <property type="project" value="UniProtKB-KW"/>
</dbReference>
<dbReference type="Pfam" id="PF13476">
    <property type="entry name" value="AAA_23"/>
    <property type="match status" value="1"/>
</dbReference>
<dbReference type="InterPro" id="IPR003959">
    <property type="entry name" value="ATPase_AAA_core"/>
</dbReference>
<accession>A0A3L8P8Y8</accession>
<dbReference type="InterPro" id="IPR027417">
    <property type="entry name" value="P-loop_NTPase"/>
</dbReference>
<evidence type="ECO:0000256" key="5">
    <source>
        <dbReference type="ARBA" id="ARBA00023004"/>
    </source>
</evidence>
<dbReference type="InterPro" id="IPR003593">
    <property type="entry name" value="AAA+_ATPase"/>
</dbReference>
<dbReference type="InterPro" id="IPR038729">
    <property type="entry name" value="Rad50/SbcC_AAA"/>
</dbReference>
<keyword evidence="2" id="KW-0813">Transport</keyword>
<protein>
    <submittedName>
        <fullName evidence="9">AAA family ATPase</fullName>
    </submittedName>
</protein>
<dbReference type="InterPro" id="IPR051535">
    <property type="entry name" value="Siderophore_ABC-ATPase"/>
</dbReference>
<dbReference type="PANTHER" id="PTHR42771">
    <property type="entry name" value="IRON(3+)-HYDROXAMATE IMPORT ATP-BINDING PROTEIN FHUC"/>
    <property type="match status" value="1"/>
</dbReference>
<dbReference type="AlphaFoldDB" id="A0A3L8P8Y8"/>
<keyword evidence="5" id="KW-0408">Iron</keyword>
<evidence type="ECO:0000256" key="3">
    <source>
        <dbReference type="ARBA" id="ARBA00022475"/>
    </source>
</evidence>
<comment type="caution">
    <text evidence="9">The sequence shown here is derived from an EMBL/GenBank/DDBJ whole genome shotgun (WGS) entry which is preliminary data.</text>
</comment>
<keyword evidence="10" id="KW-1185">Reference proteome</keyword>
<dbReference type="SUPFAM" id="SSF52540">
    <property type="entry name" value="P-loop containing nucleoside triphosphate hydrolases"/>
    <property type="match status" value="1"/>
</dbReference>
<dbReference type="PANTHER" id="PTHR42771:SF2">
    <property type="entry name" value="IRON(3+)-HYDROXAMATE IMPORT ATP-BINDING PROTEIN FHUC"/>
    <property type="match status" value="1"/>
</dbReference>
<dbReference type="OrthoDB" id="9784297at2"/>
<keyword evidence="7" id="KW-0472">Membrane</keyword>
<reference evidence="9 10" key="1">
    <citation type="submission" date="2018-10" db="EMBL/GenBank/DDBJ databases">
        <title>Marmoricola sp. 4Q3S-7 whole genome shotgun sequence.</title>
        <authorList>
            <person name="Li F."/>
        </authorList>
    </citation>
    <scope>NUCLEOTIDE SEQUENCE [LARGE SCALE GENOMIC DNA]</scope>
    <source>
        <strain evidence="9 10">4Q3S-7</strain>
    </source>
</reference>
<name>A0A3L8P8Y8_9ACTN</name>
<organism evidence="9 10">
    <name type="scientific">Nocardioides mangrovicus</name>
    <dbReference type="NCBI Taxonomy" id="2478913"/>
    <lineage>
        <taxon>Bacteria</taxon>
        <taxon>Bacillati</taxon>
        <taxon>Actinomycetota</taxon>
        <taxon>Actinomycetes</taxon>
        <taxon>Propionibacteriales</taxon>
        <taxon>Nocardioidaceae</taxon>
        <taxon>Nocardioides</taxon>
    </lineage>
</organism>
<evidence type="ECO:0000259" key="8">
    <source>
        <dbReference type="SMART" id="SM00382"/>
    </source>
</evidence>
<evidence type="ECO:0000256" key="2">
    <source>
        <dbReference type="ARBA" id="ARBA00022448"/>
    </source>
</evidence>
<feature type="domain" description="AAA+ ATPase" evidence="8">
    <location>
        <begin position="15"/>
        <end position="185"/>
    </location>
</feature>